<evidence type="ECO:0000313" key="1">
    <source>
        <dbReference type="EMBL" id="HEA21539.1"/>
    </source>
</evidence>
<name>A0A831QR47_9FLAO</name>
<comment type="caution">
    <text evidence="1">The sequence shown here is derived from an EMBL/GenBank/DDBJ whole genome shotgun (WGS) entry which is preliminary data.</text>
</comment>
<dbReference type="AlphaFoldDB" id="A0A831QR47"/>
<gene>
    <name evidence="1" type="ORF">ENH87_11530</name>
</gene>
<proteinExistence type="predicted"/>
<dbReference type="Proteomes" id="UP000886191">
    <property type="component" value="Unassembled WGS sequence"/>
</dbReference>
<sequence length="92" mass="11031">MSKIVFRNYSKKAVRNLLKEVGKERYECALKDAGLYSSRPITLQGFYFEYEMDTEGIHLNLFYRYPSRVVFLIMPVLGFWSVPYEGWEMERK</sequence>
<reference evidence="1" key="1">
    <citation type="journal article" date="2020" name="mSystems">
        <title>Genome- and Community-Level Interaction Insights into Carbon Utilization and Element Cycling Functions of Hydrothermarchaeota in Hydrothermal Sediment.</title>
        <authorList>
            <person name="Zhou Z."/>
            <person name="Liu Y."/>
            <person name="Xu W."/>
            <person name="Pan J."/>
            <person name="Luo Z.H."/>
            <person name="Li M."/>
        </authorList>
    </citation>
    <scope>NUCLEOTIDE SEQUENCE [LARGE SCALE GENOMIC DNA]</scope>
    <source>
        <strain evidence="1">HyVt-345</strain>
    </source>
</reference>
<dbReference type="EMBL" id="DRGL01000040">
    <property type="protein sequence ID" value="HEA21539.1"/>
    <property type="molecule type" value="Genomic_DNA"/>
</dbReference>
<organism evidence="1">
    <name type="scientific">Pricia antarctica</name>
    <dbReference type="NCBI Taxonomy" id="641691"/>
    <lineage>
        <taxon>Bacteria</taxon>
        <taxon>Pseudomonadati</taxon>
        <taxon>Bacteroidota</taxon>
        <taxon>Flavobacteriia</taxon>
        <taxon>Flavobacteriales</taxon>
        <taxon>Flavobacteriaceae</taxon>
        <taxon>Pricia</taxon>
    </lineage>
</organism>
<protein>
    <submittedName>
        <fullName evidence="1">Uncharacterized protein</fullName>
    </submittedName>
</protein>
<accession>A0A831QR47</accession>